<dbReference type="PANTHER" id="PTHR37042:SF4">
    <property type="entry name" value="OUTER MEMBRANE PROTEIN RV1973"/>
    <property type="match status" value="1"/>
</dbReference>
<dbReference type="AlphaFoldDB" id="A0A2S1SZF2"/>
<dbReference type="OrthoDB" id="3536396at2"/>
<keyword evidence="2 4" id="KW-0472">Membrane</keyword>
<evidence type="ECO:0000256" key="3">
    <source>
        <dbReference type="SAM" id="MobiDB-lite"/>
    </source>
</evidence>
<feature type="transmembrane region" description="Helical" evidence="4">
    <location>
        <begin position="118"/>
        <end position="143"/>
    </location>
</feature>
<evidence type="ECO:0008006" key="7">
    <source>
        <dbReference type="Google" id="ProtNLM"/>
    </source>
</evidence>
<evidence type="ECO:0000256" key="1">
    <source>
        <dbReference type="ARBA" id="ARBA00004370"/>
    </source>
</evidence>
<evidence type="ECO:0000313" key="6">
    <source>
        <dbReference type="Proteomes" id="UP000244900"/>
    </source>
</evidence>
<evidence type="ECO:0000256" key="2">
    <source>
        <dbReference type="ARBA" id="ARBA00023136"/>
    </source>
</evidence>
<dbReference type="EMBL" id="CP029188">
    <property type="protein sequence ID" value="AWI31799.1"/>
    <property type="molecule type" value="Genomic_DNA"/>
</dbReference>
<dbReference type="RefSeq" id="WP_108907917.1">
    <property type="nucleotide sequence ID" value="NZ_CP029188.1"/>
</dbReference>
<gene>
    <name evidence="5" type="ORF">DDW44_25680</name>
</gene>
<dbReference type="GO" id="GO:0016020">
    <property type="term" value="C:membrane"/>
    <property type="evidence" value="ECO:0007669"/>
    <property type="project" value="UniProtKB-SubCell"/>
</dbReference>
<proteinExistence type="predicted"/>
<feature type="region of interest" description="Disordered" evidence="3">
    <location>
        <begin position="1"/>
        <end position="114"/>
    </location>
</feature>
<keyword evidence="4" id="KW-1133">Transmembrane helix</keyword>
<protein>
    <recommendedName>
        <fullName evidence="7">Mce-associated membrane protein</fullName>
    </recommendedName>
</protein>
<comment type="subcellular location">
    <subcellularLocation>
        <location evidence="1">Membrane</location>
    </subcellularLocation>
</comment>
<keyword evidence="4" id="KW-0812">Transmembrane</keyword>
<reference evidence="5 6" key="1">
    <citation type="submission" date="2018-05" db="EMBL/GenBank/DDBJ databases">
        <title>Complete genome sequence of sponge-derived Streptomyces sp. HNM0039.</title>
        <authorList>
            <person name="Huang X."/>
            <person name="Zhou S."/>
        </authorList>
    </citation>
    <scope>NUCLEOTIDE SEQUENCE [LARGE SCALE GENOMIC DNA]</scope>
    <source>
        <strain evidence="5 6">HNM0039</strain>
    </source>
</reference>
<dbReference type="Proteomes" id="UP000244900">
    <property type="component" value="Chromosome"/>
</dbReference>
<evidence type="ECO:0000313" key="5">
    <source>
        <dbReference type="EMBL" id="AWI31799.1"/>
    </source>
</evidence>
<organism evidence="5 6">
    <name type="scientific">Streptomyces tirandamycinicus</name>
    <dbReference type="NCBI Taxonomy" id="2174846"/>
    <lineage>
        <taxon>Bacteria</taxon>
        <taxon>Bacillati</taxon>
        <taxon>Actinomycetota</taxon>
        <taxon>Actinomycetes</taxon>
        <taxon>Kitasatosporales</taxon>
        <taxon>Streptomycetaceae</taxon>
        <taxon>Streptomyces</taxon>
    </lineage>
</organism>
<sequence>MANTTTRGRGSGSPARRSMTAAARAAAKRAGQTGQTGQTGGARRAAPGTDGSGRPAAATGGAVAGRTLRAEDPPPAGTEPDWEAPGWEEAAPDAESAAGAPAADGGTPEGRRSSRRRLLVCAVLAVLTVAGLVAAAVLGTAYANGRQAEQARSGALAAARKAAPAVLSYDHRHLERDFAAARGHLTGPFLEEYRRTTTKVVAPTAKKYQGVVTASVVAPPGGGGSAASVVSASPDRAVVLLFVNQVTRSTRVDGPRVDLNRVRMELTRTSGGWKVSAVDAL</sequence>
<evidence type="ECO:0000256" key="4">
    <source>
        <dbReference type="SAM" id="Phobius"/>
    </source>
</evidence>
<dbReference type="PANTHER" id="PTHR37042">
    <property type="entry name" value="OUTER MEMBRANE PROTEIN RV1973"/>
    <property type="match status" value="1"/>
</dbReference>
<feature type="compositionally biased region" description="Low complexity" evidence="3">
    <location>
        <begin position="93"/>
        <end position="106"/>
    </location>
</feature>
<dbReference type="KEGG" id="stir:DDW44_25680"/>
<accession>A0A2S1SZF2</accession>
<name>A0A2S1SZF2_9ACTN</name>
<keyword evidence="6" id="KW-1185">Reference proteome</keyword>
<feature type="compositionally biased region" description="Low complexity" evidence="3">
    <location>
        <begin position="1"/>
        <end position="67"/>
    </location>
</feature>